<geneLocation type="plasmid" evidence="1 2">
    <name>p1META1</name>
</geneLocation>
<dbReference type="EMBL" id="CP001512">
    <property type="protein sequence ID" value="ACS44137.1"/>
    <property type="molecule type" value="Genomic_DNA"/>
</dbReference>
<proteinExistence type="predicted"/>
<keyword evidence="2" id="KW-1185">Reference proteome</keyword>
<dbReference type="Proteomes" id="UP000009081">
    <property type="component" value="Plasmid p1META1"/>
</dbReference>
<evidence type="ECO:0000313" key="2">
    <source>
        <dbReference type="Proteomes" id="UP000009081"/>
    </source>
</evidence>
<reference evidence="1 2" key="1">
    <citation type="journal article" date="2009" name="PLoS ONE">
        <title>Methylobacterium genome sequences: a reference blueprint to investigate microbial metabolism of C1 compounds from natural and industrial sources.</title>
        <authorList>
            <person name="Vuilleumier S."/>
            <person name="Chistoserdova L."/>
            <person name="Lee M.-C."/>
            <person name="Bringel F."/>
            <person name="Lajus A."/>
            <person name="Zhou Y."/>
            <person name="Gourion B."/>
            <person name="Barbe V."/>
            <person name="Chang J."/>
            <person name="Cruveiller S."/>
            <person name="Dossat C."/>
            <person name="Gillett W."/>
            <person name="Gruffaz C."/>
            <person name="Haugen E."/>
            <person name="Hourcade E."/>
            <person name="Levy R."/>
            <person name="Mangenot S."/>
            <person name="Muller E."/>
            <person name="Nadalig T."/>
            <person name="Pagni M."/>
            <person name="Penny C."/>
            <person name="Peyraud R."/>
            <person name="Robinson D.G."/>
            <person name="Roche D."/>
            <person name="Rouy Z."/>
            <person name="Saenampechek C."/>
            <person name="Salvignol G."/>
            <person name="Vallenet D."/>
            <person name="Wu Z."/>
            <person name="Marx C.J."/>
            <person name="Vorholt J.A."/>
            <person name="Olson M.V."/>
            <person name="Kaul R."/>
            <person name="Weissenbach J."/>
            <person name="Medigue C."/>
            <person name="Lidstrom M.E."/>
        </authorList>
    </citation>
    <scope>NUCLEOTIDE SEQUENCE [LARGE SCALE GENOMIC DNA]</scope>
    <source>
        <strain evidence="2">ATCC 14718 / DSM 1338 / JCM 2805 / NCIMB 9133 / AM1</strain>
    </source>
</reference>
<keyword evidence="1" id="KW-0614">Plasmid</keyword>
<protein>
    <submittedName>
        <fullName evidence="1">Uncharacterized protein</fullName>
    </submittedName>
</protein>
<dbReference type="HOGENOM" id="CLU_1658751_0_0_5"/>
<dbReference type="AlphaFoldDB" id="C5B6Q5"/>
<organism evidence="1 2">
    <name type="scientific">Methylorubrum extorquens (strain ATCC 14718 / DSM 1338 / JCM 2805 / NCIMB 9133 / AM1)</name>
    <name type="common">Methylobacterium extorquens</name>
    <dbReference type="NCBI Taxonomy" id="272630"/>
    <lineage>
        <taxon>Bacteria</taxon>
        <taxon>Pseudomonadati</taxon>
        <taxon>Pseudomonadota</taxon>
        <taxon>Alphaproteobacteria</taxon>
        <taxon>Hyphomicrobiales</taxon>
        <taxon>Methylobacteriaceae</taxon>
        <taxon>Methylorubrum</taxon>
    </lineage>
</organism>
<gene>
    <name evidence="1" type="ordered locus">MexAM1_p1METAp0032</name>
</gene>
<name>C5B6Q5_METEA</name>
<dbReference type="KEGG" id="mea:Mex_p10032"/>
<sequence>MPMLKRILLVVVAAGTAFLLASLWPHASDTVRSALSAERMAAVGRTLSGRNEAVERAAQKPEPPAGSSEDAGLVRLTVAQITRAGIRTAAVEGGRLARHFHVPGTIVPSANSTTRIAVKTQGIAALERLLPGATHGAAGAERERTDRDRLILDLSRWSG</sequence>
<evidence type="ECO:0000313" key="1">
    <source>
        <dbReference type="EMBL" id="ACS44137.1"/>
    </source>
</evidence>
<accession>C5B6Q5</accession>